<feature type="compositionally biased region" description="Basic and acidic residues" evidence="6">
    <location>
        <begin position="407"/>
        <end position="416"/>
    </location>
</feature>
<accession>A0A1H4L8C0</accession>
<gene>
    <name evidence="8" type="ORF">SAMN04489807_1692</name>
</gene>
<evidence type="ECO:0000313" key="8">
    <source>
        <dbReference type="EMBL" id="SEB66698.1"/>
    </source>
</evidence>
<protein>
    <submittedName>
        <fullName evidence="8">NADH dehydrogenase, FAD-containing subunit</fullName>
    </submittedName>
</protein>
<evidence type="ECO:0000256" key="3">
    <source>
        <dbReference type="ARBA" id="ARBA00022630"/>
    </source>
</evidence>
<dbReference type="PANTHER" id="PTHR42913:SF3">
    <property type="entry name" value="64 KDA MITOCHONDRIAL NADH DEHYDROGENASE (EUROFUNG)"/>
    <property type="match status" value="1"/>
</dbReference>
<keyword evidence="4" id="KW-0274">FAD</keyword>
<comment type="similarity">
    <text evidence="2">Belongs to the NADH dehydrogenase family.</text>
</comment>
<dbReference type="AlphaFoldDB" id="A0A1H4L8C0"/>
<keyword evidence="5" id="KW-0560">Oxidoreductase</keyword>
<keyword evidence="3" id="KW-0285">Flavoprotein</keyword>
<dbReference type="GO" id="GO:0003955">
    <property type="term" value="F:NAD(P)H dehydrogenase (quinone) activity"/>
    <property type="evidence" value="ECO:0007669"/>
    <property type="project" value="TreeGrafter"/>
</dbReference>
<evidence type="ECO:0000259" key="7">
    <source>
        <dbReference type="Pfam" id="PF07992"/>
    </source>
</evidence>
<organism evidence="8 9">
    <name type="scientific">Microbacterium hydrocarbonoxydans</name>
    <dbReference type="NCBI Taxonomy" id="273678"/>
    <lineage>
        <taxon>Bacteria</taxon>
        <taxon>Bacillati</taxon>
        <taxon>Actinomycetota</taxon>
        <taxon>Actinomycetes</taxon>
        <taxon>Micrococcales</taxon>
        <taxon>Microbacteriaceae</taxon>
        <taxon>Microbacterium</taxon>
    </lineage>
</organism>
<feature type="domain" description="FAD/NAD(P)-binding" evidence="7">
    <location>
        <begin position="19"/>
        <end position="300"/>
    </location>
</feature>
<evidence type="ECO:0000256" key="1">
    <source>
        <dbReference type="ARBA" id="ARBA00001974"/>
    </source>
</evidence>
<dbReference type="InterPro" id="IPR036188">
    <property type="entry name" value="FAD/NAD-bd_sf"/>
</dbReference>
<dbReference type="PRINTS" id="PR00469">
    <property type="entry name" value="PNDRDTASEII"/>
</dbReference>
<evidence type="ECO:0000256" key="2">
    <source>
        <dbReference type="ARBA" id="ARBA00005272"/>
    </source>
</evidence>
<dbReference type="PRINTS" id="PR00368">
    <property type="entry name" value="FADPNR"/>
</dbReference>
<evidence type="ECO:0000256" key="5">
    <source>
        <dbReference type="ARBA" id="ARBA00023002"/>
    </source>
</evidence>
<keyword evidence="9" id="KW-1185">Reference proteome</keyword>
<evidence type="ECO:0000256" key="4">
    <source>
        <dbReference type="ARBA" id="ARBA00022827"/>
    </source>
</evidence>
<evidence type="ECO:0000313" key="9">
    <source>
        <dbReference type="Proteomes" id="UP000183750"/>
    </source>
</evidence>
<dbReference type="EMBL" id="FNSQ01000005">
    <property type="protein sequence ID" value="SEB66698.1"/>
    <property type="molecule type" value="Genomic_DNA"/>
</dbReference>
<evidence type="ECO:0000256" key="6">
    <source>
        <dbReference type="SAM" id="MobiDB-lite"/>
    </source>
</evidence>
<dbReference type="RefSeq" id="WP_060928739.1">
    <property type="nucleotide sequence ID" value="NZ_FNSQ01000005.1"/>
</dbReference>
<comment type="cofactor">
    <cofactor evidence="1">
        <name>FAD</name>
        <dbReference type="ChEBI" id="CHEBI:57692"/>
    </cofactor>
</comment>
<dbReference type="Pfam" id="PF07992">
    <property type="entry name" value="Pyr_redox_2"/>
    <property type="match status" value="1"/>
</dbReference>
<dbReference type="InterPro" id="IPR023753">
    <property type="entry name" value="FAD/NAD-binding_dom"/>
</dbReference>
<sequence length="422" mass="44623">MPDMHTGLRSASPTGLITSVVIVGGGYAGMIASNRLWASLTAAERARTRVTIINPTDLFVHRIRLHEHAAGVADATLPLRSMIHGEVDLLVGQARRIDVVARTVHVETPAGKVDLRFDKLIYAVGSRSSTHVPGVEEHAETIGDVKGAEAIAHRIASGHVRRICVVGGGPTGVETAAELAEAHPELRVTLLAGDRLVGGLRPAARRSIRRSLEGLGVEILDGTRVTRVVPGGVTTSDGAEHAFDLVVWAAGFEVPDLAARSGLPVDRYGRMLVDETLVCLTEPAILGAGDAVSPPDAVAAHLPMGARVALPLGGAAADTLLAALRRRNAETISIGLLGPSISLGRRDGYIQLAHPDDSPTPIAFTGRLGALIKSWVCWMTIDTPRKERTRPGAYRVPRAPRNSRPGRATERSEGGRHATIHS</sequence>
<name>A0A1H4L8C0_9MICO</name>
<dbReference type="PANTHER" id="PTHR42913">
    <property type="entry name" value="APOPTOSIS-INDUCING FACTOR 1"/>
    <property type="match status" value="1"/>
</dbReference>
<dbReference type="InterPro" id="IPR051169">
    <property type="entry name" value="NADH-Q_oxidoreductase"/>
</dbReference>
<reference evidence="9" key="1">
    <citation type="submission" date="2016-10" db="EMBL/GenBank/DDBJ databases">
        <authorList>
            <person name="Varghese N."/>
            <person name="Submissions S."/>
        </authorList>
    </citation>
    <scope>NUCLEOTIDE SEQUENCE [LARGE SCALE GENOMIC DNA]</scope>
    <source>
        <strain evidence="9">DSM 16089</strain>
    </source>
</reference>
<proteinExistence type="inferred from homology"/>
<dbReference type="GO" id="GO:0019646">
    <property type="term" value="P:aerobic electron transport chain"/>
    <property type="evidence" value="ECO:0007669"/>
    <property type="project" value="TreeGrafter"/>
</dbReference>
<feature type="region of interest" description="Disordered" evidence="6">
    <location>
        <begin position="387"/>
        <end position="422"/>
    </location>
</feature>
<dbReference type="Gene3D" id="3.50.50.100">
    <property type="match status" value="1"/>
</dbReference>
<dbReference type="SUPFAM" id="SSF51905">
    <property type="entry name" value="FAD/NAD(P)-binding domain"/>
    <property type="match status" value="1"/>
</dbReference>
<dbReference type="OrthoDB" id="9781621at2"/>
<dbReference type="Proteomes" id="UP000183750">
    <property type="component" value="Unassembled WGS sequence"/>
</dbReference>